<sequence>MLVLRIEQLCPECSWTEICQRCHPPQNTCFQSRICRLPASSPTPTIATSPDDSSSHYSPSAPAPPDLRALVREHEANSKRDGDPPEYAMAKKAAIDLELAGRRDGHTFGDLRSAAKATGRLREAKAWCITSFQRKTKKLEHQFGVNFRRGRMSKWGAQA</sequence>
<dbReference type="AlphaFoldDB" id="A0A1V8SZ55"/>
<feature type="compositionally biased region" description="Low complexity" evidence="1">
    <location>
        <begin position="47"/>
        <end position="60"/>
    </location>
</feature>
<dbReference type="Proteomes" id="UP000192596">
    <property type="component" value="Unassembled WGS sequence"/>
</dbReference>
<name>A0A1V8SZ55_9PEZI</name>
<proteinExistence type="predicted"/>
<comment type="caution">
    <text evidence="2">The sequence shown here is derived from an EMBL/GenBank/DDBJ whole genome shotgun (WGS) entry which is preliminary data.</text>
</comment>
<organism evidence="2 3">
    <name type="scientific">Cryoendolithus antarcticus</name>
    <dbReference type="NCBI Taxonomy" id="1507870"/>
    <lineage>
        <taxon>Eukaryota</taxon>
        <taxon>Fungi</taxon>
        <taxon>Dikarya</taxon>
        <taxon>Ascomycota</taxon>
        <taxon>Pezizomycotina</taxon>
        <taxon>Dothideomycetes</taxon>
        <taxon>Dothideomycetidae</taxon>
        <taxon>Cladosporiales</taxon>
        <taxon>Cladosporiaceae</taxon>
        <taxon>Cryoendolithus</taxon>
    </lineage>
</organism>
<evidence type="ECO:0000313" key="3">
    <source>
        <dbReference type="Proteomes" id="UP000192596"/>
    </source>
</evidence>
<accession>A0A1V8SZ55</accession>
<evidence type="ECO:0000256" key="1">
    <source>
        <dbReference type="SAM" id="MobiDB-lite"/>
    </source>
</evidence>
<dbReference type="InParanoid" id="A0A1V8SZ55"/>
<reference evidence="3" key="1">
    <citation type="submission" date="2017-03" db="EMBL/GenBank/DDBJ databases">
        <title>Genomes of endolithic fungi from Antarctica.</title>
        <authorList>
            <person name="Coleine C."/>
            <person name="Masonjones S."/>
            <person name="Stajich J.E."/>
        </authorList>
    </citation>
    <scope>NUCLEOTIDE SEQUENCE [LARGE SCALE GENOMIC DNA]</scope>
    <source>
        <strain evidence="3">CCFEE 5527</strain>
    </source>
</reference>
<keyword evidence="3" id="KW-1185">Reference proteome</keyword>
<gene>
    <name evidence="2" type="ORF">B0A48_09367</name>
</gene>
<dbReference type="EMBL" id="NAJO01000021">
    <property type="protein sequence ID" value="OQO04445.1"/>
    <property type="molecule type" value="Genomic_DNA"/>
</dbReference>
<feature type="region of interest" description="Disordered" evidence="1">
    <location>
        <begin position="42"/>
        <end position="65"/>
    </location>
</feature>
<protein>
    <submittedName>
        <fullName evidence="2">Uncharacterized protein</fullName>
    </submittedName>
</protein>
<evidence type="ECO:0000313" key="2">
    <source>
        <dbReference type="EMBL" id="OQO04445.1"/>
    </source>
</evidence>